<accession>A0ABW9F533</accession>
<dbReference type="InterPro" id="IPR036365">
    <property type="entry name" value="PGBD-like_sf"/>
</dbReference>
<organism evidence="2 3">
    <name type="scientific">Helcococcus bovis</name>
    <dbReference type="NCBI Taxonomy" id="3153252"/>
    <lineage>
        <taxon>Bacteria</taxon>
        <taxon>Bacillati</taxon>
        <taxon>Bacillota</taxon>
        <taxon>Tissierellia</taxon>
        <taxon>Tissierellales</taxon>
        <taxon>Peptoniphilaceae</taxon>
        <taxon>Helcococcus</taxon>
    </lineage>
</organism>
<dbReference type="CDD" id="cd06418">
    <property type="entry name" value="GH25_BacA-like"/>
    <property type="match status" value="1"/>
</dbReference>
<gene>
    <name evidence="2" type="ORF">ABGF40_02180</name>
</gene>
<name>A0ABW9F533_9FIRM</name>
<evidence type="ECO:0000259" key="1">
    <source>
        <dbReference type="Pfam" id="PF08924"/>
    </source>
</evidence>
<dbReference type="Gene3D" id="3.20.20.80">
    <property type="entry name" value="Glycosidases"/>
    <property type="match status" value="1"/>
</dbReference>
<dbReference type="GO" id="GO:0016787">
    <property type="term" value="F:hydrolase activity"/>
    <property type="evidence" value="ECO:0007669"/>
    <property type="project" value="UniProtKB-KW"/>
</dbReference>
<dbReference type="SUPFAM" id="SSF47090">
    <property type="entry name" value="PGBD-like"/>
    <property type="match status" value="1"/>
</dbReference>
<keyword evidence="2" id="KW-0378">Hydrolase</keyword>
<comment type="caution">
    <text evidence="2">The sequence shown here is derived from an EMBL/GenBank/DDBJ whole genome shotgun (WGS) entry which is preliminary data.</text>
</comment>
<evidence type="ECO:0000313" key="2">
    <source>
        <dbReference type="EMBL" id="MFM1524472.1"/>
    </source>
</evidence>
<keyword evidence="3" id="KW-1185">Reference proteome</keyword>
<sequence length="797" mass="90286">MDLMVLETQQWLNKTYGQDNRYEKVKENGKTGWPTIDALTLALQIELGIQNTATNFGPTTIRLFNEKFPKGVKQQNDDDKSKSNIYSIIQGALWCKGYSTGSHITQNFYNGTGKAIKELKSDMGLGGDSTVTVDIIEALLSMKQFVLLWRYGGSEGVRIIQQKLNRDYPEYLGIIPTDGLYGREMNTALIKVLQAEQGFKPNEATGYFGKGTKSRLKVLTEDNYKSYLGMFKVAYYALHCLGYGAGPLENSWTFAFAQALNNFQTDYGLEVTSRLDINTWMSLLTSRGNPDRKVTACDTRFEITDALLKKLKSDGYQIVGRYLTGGDFKEIRDGELQRIIDGGMKYFPIFQESARKLSDFSYQIGLEHGRKASIAALEKGVPNTVIYFAVDMDILDYQIDSHIIPYFRGINESIDYRYQVGIYASRNVCTRVANVGLSVSSFVADMSTGFSGNLGFRIPSNWNYDQIYEISGYGGKWDLDKVAYSGRIPACAKVEEKRDNYIEYTLPTRTSKEELKQYTKIQDIYPLIKDLQDAYQEYIDINLFSSNKALYNSSIGALQYIAKPYFLESGFIKGIGFSLVTSIAYDTGFDLYMKITKKNLMNKLSPYINGDKKIWDGYKYPIDLPHLAVTTLTYKNFTLNPSSWNGWAGDLVSAYSYVRDYYNNNPSGNLRKIARAYIGGSYPRTDLKPEPNTKYNPCSFIDLCSDGFAINLANNLEKDLVSSLNKTFTSTSNPFIYILEDIGVENNIVQIREKVKDITRGFILDLLSRLENNFTDSPEEIKEICVDTFARYLNKSI</sequence>
<dbReference type="Pfam" id="PF08924">
    <property type="entry name" value="Rv2525c_GlyHyd-like"/>
    <property type="match status" value="1"/>
</dbReference>
<dbReference type="InterPro" id="IPR017853">
    <property type="entry name" value="GH"/>
</dbReference>
<feature type="domain" description="Rv2525c-like glycoside hydrolase-like" evidence="1">
    <location>
        <begin position="310"/>
        <end position="464"/>
    </location>
</feature>
<dbReference type="RefSeq" id="WP_408126278.1">
    <property type="nucleotide sequence ID" value="NZ_JBFNFH010000003.1"/>
</dbReference>
<dbReference type="InterPro" id="IPR015020">
    <property type="entry name" value="Rv2525c-like_Glyco_Hydro-like"/>
</dbReference>
<reference evidence="2 3" key="1">
    <citation type="journal article" date="2024" name="Front. Microbiol.">
        <title>Pangenomic and biochemical analyses of Helcococcus ovis reveal widespread tetracycline resistance and a novel bacterial species, Helcococcus bovis.</title>
        <authorList>
            <person name="Cunha F."/>
            <person name="Zhai Y."/>
            <person name="Casaro S."/>
            <person name="Jones K.L."/>
            <person name="Hernandez M."/>
            <person name="Bisinotto R.S."/>
            <person name="Kariyawasam S."/>
            <person name="Brown M.B."/>
            <person name="Phillips A."/>
            <person name="Jeong K.C."/>
            <person name="Galvao K.N."/>
        </authorList>
    </citation>
    <scope>NUCLEOTIDE SEQUENCE [LARGE SCALE GENOMIC DNA]</scope>
    <source>
        <strain evidence="2 3">KG197</strain>
    </source>
</reference>
<evidence type="ECO:0000313" key="3">
    <source>
        <dbReference type="Proteomes" id="UP001629536"/>
    </source>
</evidence>
<dbReference type="SUPFAM" id="SSF51445">
    <property type="entry name" value="(Trans)glycosidases"/>
    <property type="match status" value="1"/>
</dbReference>
<proteinExistence type="predicted"/>
<dbReference type="Proteomes" id="UP001629536">
    <property type="component" value="Unassembled WGS sequence"/>
</dbReference>
<protein>
    <submittedName>
        <fullName evidence="2">Glycoside hydrolase domain-containing protein</fullName>
    </submittedName>
</protein>
<dbReference type="EMBL" id="JBFNFH010000003">
    <property type="protein sequence ID" value="MFM1524472.1"/>
    <property type="molecule type" value="Genomic_DNA"/>
</dbReference>